<dbReference type="Proteomes" id="UP001291309">
    <property type="component" value="Unassembled WGS sequence"/>
</dbReference>
<dbReference type="EMBL" id="JAXIVS010000005">
    <property type="protein sequence ID" value="MDY7227913.1"/>
    <property type="molecule type" value="Genomic_DNA"/>
</dbReference>
<evidence type="ECO:0000313" key="2">
    <source>
        <dbReference type="Proteomes" id="UP001291309"/>
    </source>
</evidence>
<comment type="caution">
    <text evidence="1">The sequence shown here is derived from an EMBL/GenBank/DDBJ whole genome shotgun (WGS) entry which is preliminary data.</text>
</comment>
<proteinExistence type="predicted"/>
<name>A0ABU5H374_9BACT</name>
<gene>
    <name evidence="1" type="ORF">SYV04_15965</name>
</gene>
<sequence length="172" mass="20474">MNFYTTFADIAPRKEDDEKEPFTTWHARVQHRIPHVPVSVAEHWLHRHWDQSPHYWLDLARLRFRLERWTNARLAEIRFGFTWGNHGNWQRDLIKPKHWLSDHWLWLNMEKHGTWPAPIIVLENANDAPNSAYGKLPPLLLIEGHHRLEFARALSTLGKALPDHEVWLATLV</sequence>
<evidence type="ECO:0000313" key="1">
    <source>
        <dbReference type="EMBL" id="MDY7227913.1"/>
    </source>
</evidence>
<keyword evidence="2" id="KW-1185">Reference proteome</keyword>
<accession>A0ABU5H374</accession>
<organism evidence="1 2">
    <name type="scientific">Hyalangium rubrum</name>
    <dbReference type="NCBI Taxonomy" id="3103134"/>
    <lineage>
        <taxon>Bacteria</taxon>
        <taxon>Pseudomonadati</taxon>
        <taxon>Myxococcota</taxon>
        <taxon>Myxococcia</taxon>
        <taxon>Myxococcales</taxon>
        <taxon>Cystobacterineae</taxon>
        <taxon>Archangiaceae</taxon>
        <taxon>Hyalangium</taxon>
    </lineage>
</organism>
<dbReference type="RefSeq" id="WP_321546642.1">
    <property type="nucleotide sequence ID" value="NZ_JAXIVS010000005.1"/>
</dbReference>
<reference evidence="1 2" key="1">
    <citation type="submission" date="2023-12" db="EMBL/GenBank/DDBJ databases">
        <title>the genome sequence of Hyalangium sp. s54d21.</title>
        <authorList>
            <person name="Zhang X."/>
        </authorList>
    </citation>
    <scope>NUCLEOTIDE SEQUENCE [LARGE SCALE GENOMIC DNA]</scope>
    <source>
        <strain evidence="2">s54d21</strain>
    </source>
</reference>
<protein>
    <submittedName>
        <fullName evidence="1">Uncharacterized protein</fullName>
    </submittedName>
</protein>